<accession>A0A1E1KL59</accession>
<feature type="compositionally biased region" description="Polar residues" evidence="1">
    <location>
        <begin position="39"/>
        <end position="63"/>
    </location>
</feature>
<dbReference type="EMBL" id="FJUW01000015">
    <property type="protein sequence ID" value="CZS98721.1"/>
    <property type="molecule type" value="Genomic_DNA"/>
</dbReference>
<gene>
    <name evidence="2" type="ORF">RCO7_06415</name>
</gene>
<evidence type="ECO:0000313" key="3">
    <source>
        <dbReference type="Proteomes" id="UP000178129"/>
    </source>
</evidence>
<feature type="compositionally biased region" description="Acidic residues" evidence="1">
    <location>
        <begin position="104"/>
        <end position="116"/>
    </location>
</feature>
<reference evidence="3" key="1">
    <citation type="submission" date="2016-03" db="EMBL/GenBank/DDBJ databases">
        <authorList>
            <person name="Ploux O."/>
        </authorList>
    </citation>
    <scope>NUCLEOTIDE SEQUENCE [LARGE SCALE GENOMIC DNA]</scope>
    <source>
        <strain evidence="3">UK7</strain>
    </source>
</reference>
<feature type="compositionally biased region" description="Basic and acidic residues" evidence="1">
    <location>
        <begin position="1"/>
        <end position="12"/>
    </location>
</feature>
<feature type="compositionally biased region" description="Polar residues" evidence="1">
    <location>
        <begin position="84"/>
        <end position="97"/>
    </location>
</feature>
<sequence>MASNKSIRDFFKPEPPVMATASPAPATAFKVPSVPAMRSLNTPAANRQTAPATSSAPNPSNYTSSLSPPPSSEVLEQPQSQQLKENTPFRTLPANSSSDREIQNSDDEDDSDDSLEDLTTILAARFPNSVSRSKSSGDKPTPSTPAPRYKTRKPTFHVSSMPVLSKKKFDLKSLVSHEQEDEAAEIRSKRYKAMMDEADIEDEDEHSPDPAKRGKFNHSALLESVVADGEEGNAYRVARAIQRTEATVSEQRWYFFETGASQTKPERKPFPVAAVPPIWKDILVEPRMRQQTFVFGFAEDMVTMGQELPDELFLWMLDEVSVEKRDPLRTSYLNVMRQSHDQIKRLITIDAIWSMFLRLGASPKSNLVEIMRPVNKLRDPYPQRNWANLLSMIKFFAQIAKLLGEKSRRYLIFMFLKMSMDRIVPENVDIQDSLQDSITQKVYPRLREPLQKHLLGPIPPPNHRKHVLHLPTNPRPPAPSRPLLLPQLDYVRASKRILHQKDSSPGTDYQELRALIYLLDVAIDDGLSSERDLSVKEEEERHNEDVEELGRQLDWIGSKIQTGGAAFFTRLDTKEALTLVQQRAVGMLRTRAKPKNAWYDVGEEKKVEEFEREKMGMASFLKKEPDGQS</sequence>
<protein>
    <submittedName>
        <fullName evidence="2">Uncharacterized protein</fullName>
    </submittedName>
</protein>
<dbReference type="STRING" id="914237.A0A1E1KL59"/>
<name>A0A1E1KL59_9HELO</name>
<feature type="compositionally biased region" description="Low complexity" evidence="1">
    <location>
        <begin position="72"/>
        <end position="83"/>
    </location>
</feature>
<dbReference type="Proteomes" id="UP000178129">
    <property type="component" value="Unassembled WGS sequence"/>
</dbReference>
<dbReference type="AlphaFoldDB" id="A0A1E1KL59"/>
<feature type="region of interest" description="Disordered" evidence="1">
    <location>
        <begin position="39"/>
        <end position="160"/>
    </location>
</feature>
<evidence type="ECO:0000256" key="1">
    <source>
        <dbReference type="SAM" id="MobiDB-lite"/>
    </source>
</evidence>
<comment type="caution">
    <text evidence="2">The sequence shown here is derived from an EMBL/GenBank/DDBJ whole genome shotgun (WGS) entry which is preliminary data.</text>
</comment>
<keyword evidence="3" id="KW-1185">Reference proteome</keyword>
<dbReference type="InParanoid" id="A0A1E1KL59"/>
<proteinExistence type="predicted"/>
<organism evidence="2 3">
    <name type="scientific">Rhynchosporium graminicola</name>
    <dbReference type="NCBI Taxonomy" id="2792576"/>
    <lineage>
        <taxon>Eukaryota</taxon>
        <taxon>Fungi</taxon>
        <taxon>Dikarya</taxon>
        <taxon>Ascomycota</taxon>
        <taxon>Pezizomycotina</taxon>
        <taxon>Leotiomycetes</taxon>
        <taxon>Helotiales</taxon>
        <taxon>Ploettnerulaceae</taxon>
        <taxon>Rhynchosporium</taxon>
    </lineage>
</organism>
<evidence type="ECO:0000313" key="2">
    <source>
        <dbReference type="EMBL" id="CZS98721.1"/>
    </source>
</evidence>
<feature type="region of interest" description="Disordered" evidence="1">
    <location>
        <begin position="1"/>
        <end position="22"/>
    </location>
</feature>